<dbReference type="Proteomes" id="UP000045051">
    <property type="component" value="Unassembled WGS sequence"/>
</dbReference>
<evidence type="ECO:0000313" key="1">
    <source>
        <dbReference type="EMBL" id="CEN48077.1"/>
    </source>
</evidence>
<proteinExistence type="predicted"/>
<evidence type="ECO:0000313" key="2">
    <source>
        <dbReference type="Proteomes" id="UP000045051"/>
    </source>
</evidence>
<accession>A0A0B7HZF1</accession>
<dbReference type="RefSeq" id="WP_042344804.1">
    <property type="nucleotide sequence ID" value="NZ_CDOH01000134.1"/>
</dbReference>
<evidence type="ECO:0008006" key="3">
    <source>
        <dbReference type="Google" id="ProtNLM"/>
    </source>
</evidence>
<protein>
    <recommendedName>
        <fullName evidence="3">Lipoprotein</fullName>
    </recommendedName>
</protein>
<dbReference type="EMBL" id="CDOI01000167">
    <property type="protein sequence ID" value="CEN48077.1"/>
    <property type="molecule type" value="Genomic_DNA"/>
</dbReference>
<dbReference type="PROSITE" id="PS51257">
    <property type="entry name" value="PROKAR_LIPOPROTEIN"/>
    <property type="match status" value="1"/>
</dbReference>
<keyword evidence="2" id="KW-1185">Reference proteome</keyword>
<gene>
    <name evidence="1" type="ORF">CCAND38_540014</name>
</gene>
<organism evidence="1 2">
    <name type="scientific">Capnocytophaga canis</name>
    <dbReference type="NCBI Taxonomy" id="1848903"/>
    <lineage>
        <taxon>Bacteria</taxon>
        <taxon>Pseudomonadati</taxon>
        <taxon>Bacteroidota</taxon>
        <taxon>Flavobacteriia</taxon>
        <taxon>Flavobacteriales</taxon>
        <taxon>Flavobacteriaceae</taxon>
        <taxon>Capnocytophaga</taxon>
    </lineage>
</organism>
<name>A0A0B7HZF1_9FLAO</name>
<sequence>MKKCLFYLAIGIGLASCSEKKQKPVTTNVKSSVENITQQNQEALDDALLISFINDVGFDFLNKCYYERNLNTYIRDEHENLKEFMDPAIGLRRYHLPGAMVYLSGKDENYGFMDFDDFEFEPTSQGESTLSVMDVNQDPCELDFNQGRTAYLHLVKELPEYFSQQTNEIEKVVLPYKDAKIIVMYVMDKYERPKALFFIDTPKGMKLGFVDDAVCGNR</sequence>
<dbReference type="AlphaFoldDB" id="A0A0B7HZF1"/>
<reference evidence="1 2" key="1">
    <citation type="submission" date="2015-01" db="EMBL/GenBank/DDBJ databases">
        <authorList>
            <person name="MANFREDI Pablo"/>
        </authorList>
    </citation>
    <scope>NUCLEOTIDE SEQUENCE [LARGE SCALE GENOMIC DNA]</scope>
    <source>
        <strain evidence="1 2">CcD38</strain>
    </source>
</reference>